<evidence type="ECO:0000313" key="1">
    <source>
        <dbReference type="EMBL" id="MBX59098.1"/>
    </source>
</evidence>
<organism evidence="1">
    <name type="scientific">Rhizophora mucronata</name>
    <name type="common">Asiatic mangrove</name>
    <dbReference type="NCBI Taxonomy" id="61149"/>
    <lineage>
        <taxon>Eukaryota</taxon>
        <taxon>Viridiplantae</taxon>
        <taxon>Streptophyta</taxon>
        <taxon>Embryophyta</taxon>
        <taxon>Tracheophyta</taxon>
        <taxon>Spermatophyta</taxon>
        <taxon>Magnoliopsida</taxon>
        <taxon>eudicotyledons</taxon>
        <taxon>Gunneridae</taxon>
        <taxon>Pentapetalae</taxon>
        <taxon>rosids</taxon>
        <taxon>fabids</taxon>
        <taxon>Malpighiales</taxon>
        <taxon>Rhizophoraceae</taxon>
        <taxon>Rhizophora</taxon>
    </lineage>
</organism>
<proteinExistence type="predicted"/>
<sequence>MASREKLF</sequence>
<reference evidence="1" key="1">
    <citation type="submission" date="2018-02" db="EMBL/GenBank/DDBJ databases">
        <title>Rhizophora mucronata_Transcriptome.</title>
        <authorList>
            <person name="Meera S.P."/>
            <person name="Sreeshan A."/>
            <person name="Augustine A."/>
        </authorList>
    </citation>
    <scope>NUCLEOTIDE SEQUENCE</scope>
    <source>
        <tissue evidence="1">Leaf</tissue>
    </source>
</reference>
<dbReference type="EMBL" id="GGEC01078614">
    <property type="protein sequence ID" value="MBX59098.1"/>
    <property type="molecule type" value="Transcribed_RNA"/>
</dbReference>
<accession>A0A2P2PWI0</accession>
<name>A0A2P2PWI0_RHIMU</name>
<protein>
    <submittedName>
        <fullName evidence="1">Uncharacterized protein</fullName>
    </submittedName>
</protein>